<dbReference type="Pfam" id="PF00550">
    <property type="entry name" value="PP-binding"/>
    <property type="match status" value="2"/>
</dbReference>
<dbReference type="GO" id="GO:0004312">
    <property type="term" value="F:fatty acid synthase activity"/>
    <property type="evidence" value="ECO:0007669"/>
    <property type="project" value="TreeGrafter"/>
</dbReference>
<dbReference type="InterPro" id="IPR049552">
    <property type="entry name" value="PKS_DH_N"/>
</dbReference>
<dbReference type="Pfam" id="PF07993">
    <property type="entry name" value="NAD_binding_4"/>
    <property type="match status" value="1"/>
</dbReference>
<dbReference type="SUPFAM" id="SSF52151">
    <property type="entry name" value="FabD/lysophospholipase-like"/>
    <property type="match status" value="1"/>
</dbReference>
<dbReference type="Gene3D" id="2.30.38.10">
    <property type="entry name" value="Luciferase, Domain 3"/>
    <property type="match status" value="1"/>
</dbReference>
<dbReference type="InterPro" id="IPR002376">
    <property type="entry name" value="Formyl_transf_N"/>
</dbReference>
<dbReference type="InterPro" id="IPR001227">
    <property type="entry name" value="Ac_transferase_dom_sf"/>
</dbReference>
<keyword evidence="6" id="KW-0511">Multifunctional enzyme</keyword>
<dbReference type="SMART" id="SM01294">
    <property type="entry name" value="PKS_PP_betabranch"/>
    <property type="match status" value="1"/>
</dbReference>
<dbReference type="SUPFAM" id="SSF52777">
    <property type="entry name" value="CoA-dependent acyltransferases"/>
    <property type="match status" value="1"/>
</dbReference>
<dbReference type="InterPro" id="IPR013968">
    <property type="entry name" value="PKS_KR"/>
</dbReference>
<dbReference type="Gene3D" id="3.90.180.10">
    <property type="entry name" value="Medium-chain alcohol dehydrogenases, catalytic domain"/>
    <property type="match status" value="1"/>
</dbReference>
<evidence type="ECO:0000259" key="12">
    <source>
        <dbReference type="PROSITE" id="PS52019"/>
    </source>
</evidence>
<keyword evidence="3" id="KW-0808">Transferase</keyword>
<dbReference type="Gene3D" id="3.30.300.30">
    <property type="match status" value="2"/>
</dbReference>
<keyword evidence="14" id="KW-1185">Reference proteome</keyword>
<dbReference type="PANTHER" id="PTHR43775">
    <property type="entry name" value="FATTY ACID SYNTHASE"/>
    <property type="match status" value="1"/>
</dbReference>
<dbReference type="SMART" id="SM00826">
    <property type="entry name" value="PKS_DH"/>
    <property type="match status" value="1"/>
</dbReference>
<dbReference type="Pfam" id="PF00501">
    <property type="entry name" value="AMP-binding"/>
    <property type="match status" value="1"/>
</dbReference>
<dbReference type="SUPFAM" id="SSF50129">
    <property type="entry name" value="GroES-like"/>
    <property type="match status" value="1"/>
</dbReference>
<dbReference type="InterPro" id="IPR036291">
    <property type="entry name" value="NAD(P)-bd_dom_sf"/>
</dbReference>
<dbReference type="InterPro" id="IPR016036">
    <property type="entry name" value="Malonyl_transacylase_ACP-bd"/>
</dbReference>
<dbReference type="PROSITE" id="PS52019">
    <property type="entry name" value="PKS_MFAS_DH"/>
    <property type="match status" value="1"/>
</dbReference>
<dbReference type="Pfam" id="PF16197">
    <property type="entry name" value="KAsynt_C_assoc"/>
    <property type="match status" value="1"/>
</dbReference>
<dbReference type="InterPro" id="IPR020807">
    <property type="entry name" value="PKS_DH"/>
</dbReference>
<dbReference type="InterPro" id="IPR036736">
    <property type="entry name" value="ACP-like_sf"/>
</dbReference>
<dbReference type="SUPFAM" id="SSF56801">
    <property type="entry name" value="Acetyl-CoA synthetase-like"/>
    <property type="match status" value="1"/>
</dbReference>
<dbReference type="SMART" id="SM00822">
    <property type="entry name" value="PKS_KR"/>
    <property type="match status" value="1"/>
</dbReference>
<dbReference type="Pfam" id="PF00698">
    <property type="entry name" value="Acyl_transf_1"/>
    <property type="match status" value="1"/>
</dbReference>
<dbReference type="InterPro" id="IPR036477">
    <property type="entry name" value="Formyl_transf_N_sf"/>
</dbReference>
<dbReference type="InterPro" id="IPR013154">
    <property type="entry name" value="ADH-like_N"/>
</dbReference>
<accession>A0A6S6YRY8</accession>
<keyword evidence="1" id="KW-0596">Phosphopantetheine</keyword>
<dbReference type="InterPro" id="IPR049900">
    <property type="entry name" value="PKS_mFAS_DH"/>
</dbReference>
<dbReference type="InterPro" id="IPR000873">
    <property type="entry name" value="AMP-dep_synth/lig_dom"/>
</dbReference>
<feature type="domain" description="Carrier" evidence="10">
    <location>
        <begin position="1462"/>
        <end position="1537"/>
    </location>
</feature>
<dbReference type="InterPro" id="IPR006162">
    <property type="entry name" value="Ppantetheine_attach_site"/>
</dbReference>
<dbReference type="Proteomes" id="UP000494108">
    <property type="component" value="Unassembled WGS sequence"/>
</dbReference>
<dbReference type="Gene3D" id="3.10.129.110">
    <property type="entry name" value="Polyketide synthase dehydratase"/>
    <property type="match status" value="1"/>
</dbReference>
<evidence type="ECO:0000259" key="10">
    <source>
        <dbReference type="PROSITE" id="PS50075"/>
    </source>
</evidence>
<dbReference type="PROSITE" id="PS00455">
    <property type="entry name" value="AMP_BINDING"/>
    <property type="match status" value="1"/>
</dbReference>
<evidence type="ECO:0000256" key="8">
    <source>
        <dbReference type="ARBA" id="ARBA00054155"/>
    </source>
</evidence>
<keyword evidence="2" id="KW-0597">Phosphoprotein</keyword>
<dbReference type="InterPro" id="IPR032821">
    <property type="entry name" value="PKS_assoc"/>
</dbReference>
<dbReference type="InterPro" id="IPR020841">
    <property type="entry name" value="PKS_Beta-ketoAc_synthase_dom"/>
</dbReference>
<dbReference type="Pfam" id="PF08240">
    <property type="entry name" value="ADH_N"/>
    <property type="match status" value="1"/>
</dbReference>
<dbReference type="Pfam" id="PF08242">
    <property type="entry name" value="Methyltransf_12"/>
    <property type="match status" value="1"/>
</dbReference>
<dbReference type="Gene3D" id="3.40.50.720">
    <property type="entry name" value="NAD(P)-binding Rossmann-like Domain"/>
    <property type="match status" value="2"/>
</dbReference>
<dbReference type="SUPFAM" id="SSF53901">
    <property type="entry name" value="Thiolase-like"/>
    <property type="match status" value="1"/>
</dbReference>
<evidence type="ECO:0000313" key="14">
    <source>
        <dbReference type="Proteomes" id="UP000494108"/>
    </source>
</evidence>
<feature type="region of interest" description="N-terminal hotdog fold" evidence="9">
    <location>
        <begin position="2458"/>
        <end position="2582"/>
    </location>
</feature>
<dbReference type="InterPro" id="IPR045851">
    <property type="entry name" value="AMP-bd_C_sf"/>
</dbReference>
<dbReference type="Gene3D" id="3.30.559.30">
    <property type="entry name" value="Nonribosomal peptide synthetase, condensation domain"/>
    <property type="match status" value="1"/>
</dbReference>
<dbReference type="NCBIfam" id="TIGR01746">
    <property type="entry name" value="Thioester-redct"/>
    <property type="match status" value="1"/>
</dbReference>
<feature type="region of interest" description="C-terminal hotdog fold" evidence="9">
    <location>
        <begin position="2593"/>
        <end position="2738"/>
    </location>
</feature>
<dbReference type="GO" id="GO:0031177">
    <property type="term" value="F:phosphopantetheine binding"/>
    <property type="evidence" value="ECO:0007669"/>
    <property type="project" value="InterPro"/>
</dbReference>
<dbReference type="SUPFAM" id="SSF47336">
    <property type="entry name" value="ACP-like"/>
    <property type="match status" value="2"/>
</dbReference>
<dbReference type="InterPro" id="IPR009081">
    <property type="entry name" value="PP-bd_ACP"/>
</dbReference>
<feature type="domain" description="PKS/mFAS DH" evidence="12">
    <location>
        <begin position="2458"/>
        <end position="2738"/>
    </location>
</feature>
<dbReference type="PROSITE" id="PS52004">
    <property type="entry name" value="KS3_2"/>
    <property type="match status" value="1"/>
</dbReference>
<keyword evidence="4" id="KW-0677">Repeat</keyword>
<dbReference type="InterPro" id="IPR020843">
    <property type="entry name" value="ER"/>
</dbReference>
<keyword evidence="13" id="KW-0436">Ligase</keyword>
<dbReference type="CDD" id="cd02440">
    <property type="entry name" value="AdoMet_MTases"/>
    <property type="match status" value="1"/>
</dbReference>
<dbReference type="SUPFAM" id="SSF55048">
    <property type="entry name" value="Probable ACP-binding domain of malonyl-CoA ACP transacylase"/>
    <property type="match status" value="1"/>
</dbReference>
<dbReference type="Gene3D" id="3.30.70.3290">
    <property type="match status" value="1"/>
</dbReference>
<evidence type="ECO:0000313" key="13">
    <source>
        <dbReference type="EMBL" id="CAB3638181.1"/>
    </source>
</evidence>
<dbReference type="InterPro" id="IPR042104">
    <property type="entry name" value="PKS_dehydratase_sf"/>
</dbReference>
<dbReference type="CDD" id="cd05195">
    <property type="entry name" value="enoyl_red"/>
    <property type="match status" value="1"/>
</dbReference>
<dbReference type="Pfam" id="PF00109">
    <property type="entry name" value="ketoacyl-synt"/>
    <property type="match status" value="1"/>
</dbReference>
<dbReference type="Pfam" id="PF08659">
    <property type="entry name" value="KR"/>
    <property type="match status" value="1"/>
</dbReference>
<feature type="active site" description="Proton donor; for dehydratase activity" evidence="9">
    <location>
        <position position="2654"/>
    </location>
</feature>
<dbReference type="InterPro" id="IPR020806">
    <property type="entry name" value="PKS_PP-bd"/>
</dbReference>
<dbReference type="FunFam" id="3.40.50.12780:FF:000012">
    <property type="entry name" value="Non-ribosomal peptide synthetase"/>
    <property type="match status" value="1"/>
</dbReference>
<dbReference type="Gene3D" id="3.40.50.980">
    <property type="match status" value="2"/>
</dbReference>
<dbReference type="SUPFAM" id="SSF53328">
    <property type="entry name" value="Formyltransferase"/>
    <property type="match status" value="1"/>
</dbReference>
<dbReference type="InterPro" id="IPR010071">
    <property type="entry name" value="AA_adenyl_dom"/>
</dbReference>
<dbReference type="SMART" id="SM00827">
    <property type="entry name" value="PKS_AT"/>
    <property type="match status" value="1"/>
</dbReference>
<proteinExistence type="predicted"/>
<dbReference type="Gene3D" id="1.10.1200.10">
    <property type="entry name" value="ACP-like"/>
    <property type="match status" value="2"/>
</dbReference>
<feature type="domain" description="Ketosynthase family 3 (KS3)" evidence="11">
    <location>
        <begin position="1553"/>
        <end position="1980"/>
    </location>
</feature>
<dbReference type="SMART" id="SM00823">
    <property type="entry name" value="PKS_PP"/>
    <property type="match status" value="2"/>
</dbReference>
<dbReference type="FunFam" id="3.40.50.980:FF:000001">
    <property type="entry name" value="Non-ribosomal peptide synthetase"/>
    <property type="match status" value="1"/>
</dbReference>
<dbReference type="InterPro" id="IPR011032">
    <property type="entry name" value="GroES-like_sf"/>
</dbReference>
<evidence type="ECO:0000259" key="11">
    <source>
        <dbReference type="PROSITE" id="PS52004"/>
    </source>
</evidence>
<dbReference type="Gene3D" id="3.40.50.150">
    <property type="entry name" value="Vaccinia Virus protein VP39"/>
    <property type="match status" value="1"/>
</dbReference>
<dbReference type="SUPFAM" id="SSF50486">
    <property type="entry name" value="FMT C-terminal domain-like"/>
    <property type="match status" value="1"/>
</dbReference>
<evidence type="ECO:0000256" key="1">
    <source>
        <dbReference type="ARBA" id="ARBA00022450"/>
    </source>
</evidence>
<gene>
    <name evidence="13" type="primary">dltA_2</name>
    <name evidence="13" type="ORF">LMG3431_01858</name>
</gene>
<feature type="domain" description="Carrier" evidence="10">
    <location>
        <begin position="3549"/>
        <end position="3624"/>
    </location>
</feature>
<dbReference type="Pfam" id="PF02911">
    <property type="entry name" value="Formyl_trans_C"/>
    <property type="match status" value="1"/>
</dbReference>
<dbReference type="InterPro" id="IPR014030">
    <property type="entry name" value="Ketoacyl_synth_N"/>
</dbReference>
<evidence type="ECO:0000256" key="9">
    <source>
        <dbReference type="PROSITE-ProRule" id="PRU01363"/>
    </source>
</evidence>
<evidence type="ECO:0000256" key="7">
    <source>
        <dbReference type="ARBA" id="ARBA00023315"/>
    </source>
</evidence>
<protein>
    <submittedName>
        <fullName evidence="13">D-alanine--D-alanyl carrier protein ligase</fullName>
        <ecNumber evidence="13">6.2.1.54</ecNumber>
    </submittedName>
</protein>
<dbReference type="SMART" id="SM00825">
    <property type="entry name" value="PKS_KS"/>
    <property type="match status" value="1"/>
</dbReference>
<name>A0A6S6YRY8_9BURK</name>
<dbReference type="SUPFAM" id="SSF53335">
    <property type="entry name" value="S-adenosyl-L-methionine-dependent methyltransferases"/>
    <property type="match status" value="1"/>
</dbReference>
<sequence length="4046" mass="434551">MTSFVSLLVGDGSVLVRCGEVLMAKGHRIQAVISSDLIVRSWAAKAGIQQYSLSDAVKLESQFSADILFSIGNYSVIPDSLLKRARRMSINYHYGPLPEYSGLHVPAWAVHDRATDYAITWHRIGEIIDGGSILKRMPVPIESTDTALSLGLKCDETAIQSFGTLVDDLAAGREQETPQDLSRRRYFSRHSQISAEGLIDWNQDAEQIAALVRATDNGPFSSPLVWPKVLIDDRILAVRKASIGARAAGATPGDVLAVDANGASIATGNRAIRLESLCTLEGADVSLADLVNAGSLQAGASLASADEPARAQVTVAGSAASEATAFWRGQLAAYQPYRLPYSRPASPEINTAPIVGKLPAAPKGRDQEQAFVEQAVGGLCTFLARASGVTDVHVAIAAACADVAPEYRDVFCAWTPLLVQVDPAASVSRNLEIIAKTLRDSCAHGLIRRDLIGRDAGLAGRFQRGELTPDVLVSSKVPASYASDEARPALEFVVLPGSDAFELHFNPRKITRRTAAQLAAQWADWCRRLPDAASLTPGELDALPASEKQALLETFNNTGNEAALGAVVHQLFEQAAAQHESRVALRCADQEMSYGELNAAANRLASALRQKGVKRGQLVGVCLDRSIDMVVALLAVLKSGAAYVPVDMDFPAERIRQMLEAAQPALLIAPPAARTSGLRAWADRCLDIDAALADAEADSANPPSSAQAEDLAYVIFTSGSTGKPKGVEVTHGALGNFLLSMRTEPGCDAADSLLAVTTISFDIAALELFLPLISGASVVIARQQESMDGQTLLALMQRHAVTMMQATPTTWQLLLQSGWQQGASSLKRILCGGEALPRQLADELLARAESVWNMYGPTETTVWSSVWQVRPGEDIVIGKPIANTQLYVLDANLSLVPAGFPGELCIGGAGVARGYHKDAAQTRAQFGPNPFAPGSLYRTGDLACFKEPGKLVVLGRNDGQIKLRGFRIELGEVEDTVASHEDISRAVVVGRNDQLVAYCLRNSAPSGAVQDRRAENTAVTEWRDVWDRAYEPGAADPSFNTAGWYNSYDGLPFSADEMRDWQKSTVDRILSNAPERVFEIGSGTGLVLFGVAPKVSQYRAIDASSQAVEKTNRHLSGLPQASCEHRLASDLPDVEPGSFDTVVINSVAQYFPNAGYLLSVLDWATKAVTQGRIFIGDVRDLSLLEAFHADVANFQGLCSLSADELNRRVQRALRSERELVLSPEFFANLPTAYPQITRVEVALRDGGYVNEMTRFRYDVTLHIGVSVPASARGKPQAMAAQDWKKDRLDLPALAKRLAKGDKQLTVANIPNGRLADVQQRVGHVLSVKPAAGPGQWVDPRDLKQAAEAAGYQMRMLPSRERDIWAFDAVFWKPGAQPDFTWQAARPMDRDALSQFANQPTAGAPPRPVLQRVLRPWLETRLPGYMIPDFFVELDEFPLTPNGKIDRKALPEPTEVMLEPAVQPTNELEQQLQAVWADVLGHDRIGINDSFFKIGGNSLRVVRVQAELQKLLGRNVSTSTLYEHFTIKDLAAYLAGNKKVAALNTPKRRNALADEPIAIVSMACRLPGNVNSAEDLWTLLERGGDGIVEVPKERWDAAAIYDADPDARGKSYCMRGGFVTPIDLFDAPFFGISPREARALDPAQRMMLEVTSEAIELAGYSMDQLRGSQTGVFIGIGKGYHEYGLALAGGLADLDGYVGTGSAGSTMSGRVSYVLGLEGPSMTVDTACSSSLVTTHLACNALRQGECDLAVAAGVTLMLSPDLHVEFSRLRGMSPDGRCKSFSSNTDGTGWSEGAAVVVLKRLSDAQRDGDPILAVLRGTAVNHAGHSASLTTPSGPAQQRVIRQALSMSGLKPADIDYLEAHGTGTKLGDPIEANGLADVFGGSHTTDKPLWVGSVKSNLGHTQAAAGLAGVMKAVLAMHHDKLPITLHVVEPTPAVDWAAAQMALVQQEQPWLPGERPRRAGVSSFGIGGTNAHVIVEEPPKSTAAVKTSKLVAPPETLPFVLSGFTVPALRAQADKLHLHMGMNIQDRFLDVAYSLATSRTHFRKRLVVFAKGKSDLLDSLAAYGRTGELPAGAVSTAEDRDKECRLALLFTGQGSQLPGMGHGLYQSNPVFKQALDDIAQRFTSLEKPLLEVMFAQAGSADAALLNRTDFTQPALFALEVALWRVWESWGVQPDLLLGHSIGEIAAAHVAGVFDLDDACRLVAARGRLMQALPAGGGMASLEASGAEAEAALAALDLGARVSLAGLNAPQQTVVSGDIESIERVVAHFKTLQRKAKRLEVSHAFHSHLLEPMLEEFRQVAESLSFVAPKLMLVSSLTGVLAKSGEMTQPEYWVQQARQAVRFNAGMRTLYEQGVNTFLELGPQPVLAGMGAACLADDGPVAWVTSINPAKDEALTMQKGLAELHVLGAPVNWRGFFAPYGGDRVKLPCYAFQRERYWLEPMPTRAVGAGLNDADHQLLGGGVRIAGTDLTMFTTVVADDEPAWVQEHQVMDAVLMPGTAFFEAMRAAGKHIKGQWDLADVIILAPMVLTPGAPLRMQITVGAESAGVRTVHVYSSPESDEDADWQLHAEGKLVPAQTERREAAQLPPPDGDPIDVTALYQDLHELGYGYGPTFQGITAAWHVDGDVWARVALPEAAAPSAIRYGLHPALLDSSMHSLLLTQRLKDQVGDDVFVPFEAERLSVWKDGLAELWVRVAEFEMGEGEFWASLDLYDATGEHVGRLHRLHARRIDRAALRRLASAGVDRYLFRMEWQPVEAPEAVFGGTWGLMGGADTAWADEVRTRLAQAGAQIIDISQLNEAEACDGVIQLWGADKQVVDQSHRYASVALLQVQELALAGFAKPMIWVTRGAVGTSSDDPVADLGISPLWGLLRTARNEHPELNLRIIDLGEHAAGMDPLAAALALEGEPECAVRGGKILAARLKKAPSTAGLALPADGNWRLEIATKGRLDQPLSVKTVVDEPLAAGEIRAAVKATGVNFLDVLNALGMVEIPALGLEFAGVVTEVGSAVKHLKPGDPVLGLARGAFGSSIVVDARQVVAKPENLSFEEAATIPMTFLTAWYGLHILGNMQPGERVLVHAAAGGVGMAAVQLALLHGAEVYGTASEPKWPALRKLGLEDSHIGSSRSLDFAQEFAQTAPGRSFDIVLNSLAREFIDASFAMLKPGGRFLEMGKIDLRDQTWVEANHPGVTYRVYNLPEAGVETIQQMLTSIATLFAEGKLKPLPLRTFPLDCASDALRFIAQARHVGKVVLVPMKRRSMVEPDGAVLVTGGLGGLGRYVSKWLVQNHHVRDLVLTSRSGMTSPDAESFVAELAELGARATVVACDAADYQGLESVVGEFSEARPLRGVVHAAGILDDGMLSGQTPERFDTVFAPKVDGAWHLHQLTQDLPLDFFVLFSSISGVTGAPGQGNYAAANTFLDALAHHRRAKGLAATSVAWGAWDGQGMASRLSDADKTRFSRQGMEALGPTEALDLFESAVMSDAPAAVAAALDLGRLQRTLEDNNGGAAPALYRDLFSRSARARGQGAGGGGSGLRKLLVETAVEQREAVVLEAVRAEVAKALEFASAEDVDVSLPLQDIGIDSLTAVLLRNQLSDMTGLALPAKIAFDHPNLRALSQFLLEKLTEAGLESQEAAPVEGAAPKDAAGAKRMDDRVARRGFLEPDLQFDNVAAMETDPEAVFVTGATGFVGAFLLHELLSANVIAYCLVRADDAEKAMARQVEILQKYDLWKPEYAALLNPVVGDLTQPLFGLSEHEFDQLANQVDAICHSGALVDWMLPLDNYLAPNVVGTHEVLRLASRGCGKAVHFVSTAATLPRYLGYEVSKEEREFGYLSSKYMAEQMVAAARRRGARASIYRLPFVGASSASGHFRLDKGDFLHNLISGCIAMGNFPLLGSDIGGVLPVDYLARVIAQVMTRDQERIGKDYDFANPNAPGFNSLVQHIRGAGVQVGSVPFDQWKEEALAYAQAHPKSSIARIAAVLDGLGVQSDLEQMFDCFPVGDDVFGGAVYACPPVDGKHVQPYVERIVAALPARQQAQEMSPVSQPA</sequence>
<dbReference type="FunFam" id="3.40.366.10:FF:000002">
    <property type="entry name" value="Probable polyketide synthase 2"/>
    <property type="match status" value="1"/>
</dbReference>
<keyword evidence="5" id="KW-0521">NADP</keyword>
<dbReference type="InterPro" id="IPR049551">
    <property type="entry name" value="PKS_DH_C"/>
</dbReference>
<dbReference type="InterPro" id="IPR013217">
    <property type="entry name" value="Methyltransf_12"/>
</dbReference>
<dbReference type="InterPro" id="IPR010080">
    <property type="entry name" value="Thioester_reductase-like_dom"/>
</dbReference>
<dbReference type="Pfam" id="PF13602">
    <property type="entry name" value="ADH_zinc_N_2"/>
    <property type="match status" value="1"/>
</dbReference>
<dbReference type="InterPro" id="IPR029063">
    <property type="entry name" value="SAM-dependent_MTases_sf"/>
</dbReference>
<dbReference type="Gene3D" id="3.40.366.10">
    <property type="entry name" value="Malonyl-Coenzyme A Acyl Carrier Protein, domain 2"/>
    <property type="match status" value="1"/>
</dbReference>
<dbReference type="Pfam" id="PF00551">
    <property type="entry name" value="Formyl_trans_N"/>
    <property type="match status" value="1"/>
</dbReference>
<dbReference type="CDD" id="cd08700">
    <property type="entry name" value="FMT_C_OzmH_like"/>
    <property type="match status" value="1"/>
</dbReference>
<dbReference type="PROSITE" id="PS50075">
    <property type="entry name" value="CARRIER"/>
    <property type="match status" value="2"/>
</dbReference>
<dbReference type="EMBL" id="CADIJX010000002">
    <property type="protein sequence ID" value="CAB3638181.1"/>
    <property type="molecule type" value="Genomic_DNA"/>
</dbReference>
<dbReference type="NCBIfam" id="TIGR01733">
    <property type="entry name" value="AA-adenyl-dom"/>
    <property type="match status" value="1"/>
</dbReference>
<dbReference type="PANTHER" id="PTHR43775:SF51">
    <property type="entry name" value="INACTIVE PHENOLPHTHIOCEROL SYNTHESIS POLYKETIDE SYNTHASE TYPE I PKS1-RELATED"/>
    <property type="match status" value="1"/>
</dbReference>
<dbReference type="InterPro" id="IPR011034">
    <property type="entry name" value="Formyl_transferase-like_C_sf"/>
</dbReference>
<feature type="active site" description="Proton acceptor; for dehydratase activity" evidence="9">
    <location>
        <position position="2490"/>
    </location>
</feature>
<dbReference type="CDD" id="cd08956">
    <property type="entry name" value="KR_3_FAS_SDR_x"/>
    <property type="match status" value="1"/>
</dbReference>
<dbReference type="Pfam" id="PF02801">
    <property type="entry name" value="Ketoacyl-synt_C"/>
    <property type="match status" value="1"/>
</dbReference>
<dbReference type="InterPro" id="IPR016039">
    <property type="entry name" value="Thiolase-like"/>
</dbReference>
<dbReference type="GO" id="GO:0016874">
    <property type="term" value="F:ligase activity"/>
    <property type="evidence" value="ECO:0007669"/>
    <property type="project" value="UniProtKB-KW"/>
</dbReference>
<dbReference type="GO" id="GO:0016491">
    <property type="term" value="F:oxidoreductase activity"/>
    <property type="evidence" value="ECO:0007669"/>
    <property type="project" value="InterPro"/>
</dbReference>
<evidence type="ECO:0000256" key="5">
    <source>
        <dbReference type="ARBA" id="ARBA00022857"/>
    </source>
</evidence>
<reference evidence="13 14" key="1">
    <citation type="submission" date="2020-04" db="EMBL/GenBank/DDBJ databases">
        <authorList>
            <person name="De Canck E."/>
        </authorList>
    </citation>
    <scope>NUCLEOTIDE SEQUENCE [LARGE SCALE GENOMIC DNA]</scope>
    <source>
        <strain evidence="13 14">LMG 3431</strain>
    </source>
</reference>
<dbReference type="InterPro" id="IPR014031">
    <property type="entry name" value="Ketoacyl_synth_C"/>
</dbReference>
<dbReference type="InterPro" id="IPR050091">
    <property type="entry name" value="PKS_NRPS_Biosynth_Enz"/>
</dbReference>
<evidence type="ECO:0000256" key="2">
    <source>
        <dbReference type="ARBA" id="ARBA00022553"/>
    </source>
</evidence>
<dbReference type="InterPro" id="IPR020845">
    <property type="entry name" value="AMP-binding_CS"/>
</dbReference>
<evidence type="ECO:0000256" key="3">
    <source>
        <dbReference type="ARBA" id="ARBA00022679"/>
    </source>
</evidence>
<dbReference type="Pfam" id="PF14765">
    <property type="entry name" value="PS-DH"/>
    <property type="match status" value="1"/>
</dbReference>
<evidence type="ECO:0000256" key="6">
    <source>
        <dbReference type="ARBA" id="ARBA00023268"/>
    </source>
</evidence>
<dbReference type="EC" id="6.2.1.54" evidence="13"/>
<dbReference type="SMART" id="SM00829">
    <property type="entry name" value="PKS_ER"/>
    <property type="match status" value="1"/>
</dbReference>
<dbReference type="InterPro" id="IPR057326">
    <property type="entry name" value="KR_dom"/>
</dbReference>
<dbReference type="InterPro" id="IPR014043">
    <property type="entry name" value="Acyl_transferase_dom"/>
</dbReference>
<dbReference type="Gene3D" id="3.40.50.12230">
    <property type="match status" value="1"/>
</dbReference>
<dbReference type="InterPro" id="IPR005793">
    <property type="entry name" value="Formyl_trans_C"/>
</dbReference>
<dbReference type="SUPFAM" id="SSF51735">
    <property type="entry name" value="NAD(P)-binding Rossmann-fold domains"/>
    <property type="match status" value="4"/>
</dbReference>
<evidence type="ECO:0000256" key="4">
    <source>
        <dbReference type="ARBA" id="ARBA00022737"/>
    </source>
</evidence>
<keyword evidence="7" id="KW-0012">Acyltransferase</keyword>
<dbReference type="Pfam" id="PF21089">
    <property type="entry name" value="PKS_DH_N"/>
    <property type="match status" value="1"/>
</dbReference>
<dbReference type="InterPro" id="IPR016035">
    <property type="entry name" value="Acyl_Trfase/lysoPLipase"/>
</dbReference>
<dbReference type="CDD" id="cd00833">
    <property type="entry name" value="PKS"/>
    <property type="match status" value="1"/>
</dbReference>
<dbReference type="GO" id="GO:0006633">
    <property type="term" value="P:fatty acid biosynthetic process"/>
    <property type="evidence" value="ECO:0007669"/>
    <property type="project" value="TreeGrafter"/>
</dbReference>
<dbReference type="InterPro" id="IPR013120">
    <property type="entry name" value="FAR_NAD-bd"/>
</dbReference>
<dbReference type="Gene3D" id="3.40.50.11460">
    <property type="match status" value="1"/>
</dbReference>
<dbReference type="FunFam" id="3.40.47.10:FF:000019">
    <property type="entry name" value="Polyketide synthase type I"/>
    <property type="match status" value="1"/>
</dbReference>
<dbReference type="PROSITE" id="PS00012">
    <property type="entry name" value="PHOSPHOPANTETHEINE"/>
    <property type="match status" value="1"/>
</dbReference>
<dbReference type="Gene3D" id="3.40.47.10">
    <property type="match status" value="1"/>
</dbReference>
<organism evidence="13 14">
    <name type="scientific">Achromobacter pestifer</name>
    <dbReference type="NCBI Taxonomy" id="1353889"/>
    <lineage>
        <taxon>Bacteria</taxon>
        <taxon>Pseudomonadati</taxon>
        <taxon>Pseudomonadota</taxon>
        <taxon>Betaproteobacteria</taxon>
        <taxon>Burkholderiales</taxon>
        <taxon>Alcaligenaceae</taxon>
        <taxon>Achromobacter</taxon>
    </lineage>
</organism>
<comment type="function">
    <text evidence="8">Involved in production of the polyketide antibiotic thailandamide.</text>
</comment>